<feature type="compositionally biased region" description="Polar residues" evidence="1">
    <location>
        <begin position="846"/>
        <end position="868"/>
    </location>
</feature>
<evidence type="ECO:0000259" key="2">
    <source>
        <dbReference type="PROSITE" id="PS50172"/>
    </source>
</evidence>
<dbReference type="KEGG" id="kpin:30173457"/>
<reference evidence="4" key="4">
    <citation type="submission" date="2024-02" db="EMBL/GenBank/DDBJ databases">
        <title>Comparative genomics of Cryptococcus and Kwoniella reveals pathogenesis evolution and contrasting modes of karyotype evolution via chromosome fusion or intercentromeric recombination.</title>
        <authorList>
            <person name="Coelho M.A."/>
            <person name="David-Palma M."/>
            <person name="Shea T."/>
            <person name="Bowers K."/>
            <person name="McGinley-Smith S."/>
            <person name="Mohammad A.W."/>
            <person name="Gnirke A."/>
            <person name="Yurkov A.M."/>
            <person name="Nowrousian M."/>
            <person name="Sun S."/>
            <person name="Cuomo C.A."/>
            <person name="Heitman J."/>
        </authorList>
    </citation>
    <scope>NUCLEOTIDE SEQUENCE</scope>
    <source>
        <strain evidence="4">CBS 10737</strain>
    </source>
</reference>
<accession>A0A1B9I1L8</accession>
<evidence type="ECO:0000313" key="5">
    <source>
        <dbReference type="Proteomes" id="UP000094020"/>
    </source>
</evidence>
<evidence type="ECO:0000313" key="3">
    <source>
        <dbReference type="EMBL" id="OCF49395.1"/>
    </source>
</evidence>
<feature type="compositionally biased region" description="Polar residues" evidence="1">
    <location>
        <begin position="755"/>
        <end position="764"/>
    </location>
</feature>
<feature type="region of interest" description="Disordered" evidence="1">
    <location>
        <begin position="891"/>
        <end position="913"/>
    </location>
</feature>
<dbReference type="RefSeq" id="XP_019010614.1">
    <property type="nucleotide sequence ID" value="XM_019156812.1"/>
</dbReference>
<proteinExistence type="predicted"/>
<dbReference type="EMBL" id="CP144526">
    <property type="protein sequence ID" value="WWC72300.1"/>
    <property type="molecule type" value="Genomic_DNA"/>
</dbReference>
<dbReference type="EMBL" id="KI894012">
    <property type="protein sequence ID" value="OCF49395.1"/>
    <property type="molecule type" value="Genomic_DNA"/>
</dbReference>
<dbReference type="GeneID" id="30173457"/>
<name>A0A1B9I1L8_9TREE</name>
<keyword evidence="5" id="KW-1185">Reference proteome</keyword>
<dbReference type="SUPFAM" id="SSF52113">
    <property type="entry name" value="BRCT domain"/>
    <property type="match status" value="1"/>
</dbReference>
<feature type="region of interest" description="Disordered" evidence="1">
    <location>
        <begin position="755"/>
        <end position="775"/>
    </location>
</feature>
<reference evidence="3" key="3">
    <citation type="submission" date="2016-07" db="EMBL/GenBank/DDBJ databases">
        <title>Evolution of pathogenesis and genome organization in the Tremellales.</title>
        <authorList>
            <person name="Cuomo C."/>
            <person name="Litvintseva A."/>
            <person name="Heitman J."/>
            <person name="Chen Y."/>
            <person name="Sun S."/>
            <person name="Springer D."/>
            <person name="Dromer F."/>
            <person name="Young S."/>
            <person name="Zeng Q."/>
            <person name="Chapman S."/>
            <person name="Gujja S."/>
            <person name="Saif S."/>
            <person name="Birren B."/>
        </authorList>
    </citation>
    <scope>NUCLEOTIDE SEQUENCE</scope>
    <source>
        <strain evidence="3">CBS 10737</strain>
    </source>
</reference>
<protein>
    <recommendedName>
        <fullName evidence="2">BRCT domain-containing protein</fullName>
    </recommendedName>
</protein>
<dbReference type="OrthoDB" id="2565365at2759"/>
<sequence length="935" mass="104725">MTLQLNSLFDGLGFYFLGSGSDSITIKINEIILSNGGSIYNKPSHPNVNLILISSNQNFLPIKNFYMPLDPNSVWIDPNTIDERDEWTFELLIRYFEDTIRNGELCQGEKVVLDARWIEDCQKAEMLLGENFDWGGYRIRGSYDSWYEDYDTWNPFQQAPKSSTRSPIQWSAYPTHSSLDDITVVEIEPSPNQMLACQLDTSHTITQFHHPATINPSNEVRPPTQPPCHYISTNHAHRSSSMTENPREQLLSAQQSFRKDYMASSNPSSPSMDQRIALVPHYESVRTHHQPLTRDHPFKSVDHTAIHYHQDRYNRHLHQQPNPSDRDDAQINWNNRSPYIVPIPRKFPKDTPQLIQRHHHLNERSLIPASSTSSLLTSACLPIDRVLHNQHDLPYSHRELTAAASQMGANVRQYPIIPSQRPPGHHIPPSPISPMCLPQGRPQQKVTLTPSLVHSSRTNGLGAQRQPVSHSVQNNVRVTNELKTQNELKMQNELKTQNKLKTHSEAITLTQRTAWWNMNHSRTIPVTSPQAQMQKPNATAQAVESLGYHEKRAHALPQDQLASGKRPKTNLCSPTRPNLLSINHTISIGIQANGIFRNVLGHPLRIFIAANIHPSFKQKVINNGGEIAQRVNAKISVIFRGPSDINPLEPKSISENDAGWNLLQRGKYTVTLDWLKKCLIMGELIGTDDYLIKFVDPKKRSSQDPTTTFSNREKLADRPVVASETTKAFSTDPSAVAKAVSDGGAISSVGIAERTSISNTSSEKPASALQRLDATSPATTSHLTLFSDYSPPMNDVPLSGTMEESIGKTRTEAGAEGKQITLGIKNNCEDPGDHWERYYRSGISSLSDQNLTDQPNIKQGHSRNATHGEQSEIVQAKIKKIILKVPQPHPKAHIEEDNDDIVNKGTPTNSIIPVEKPSVIPIDSIIEGDITFQPD</sequence>
<dbReference type="AlphaFoldDB" id="A0A1B9I1L8"/>
<dbReference type="InterPro" id="IPR036420">
    <property type="entry name" value="BRCT_dom_sf"/>
</dbReference>
<feature type="domain" description="BRCT" evidence="2">
    <location>
        <begin position="616"/>
        <end position="692"/>
    </location>
</feature>
<reference evidence="3" key="1">
    <citation type="submission" date="2013-07" db="EMBL/GenBank/DDBJ databases">
        <title>The Genome Sequence of Cryptococcus pinus CBS10737.</title>
        <authorList>
            <consortium name="The Broad Institute Genome Sequencing Platform"/>
            <person name="Cuomo C."/>
            <person name="Litvintseva A."/>
            <person name="Chen Y."/>
            <person name="Heitman J."/>
            <person name="Sun S."/>
            <person name="Springer D."/>
            <person name="Dromer F."/>
            <person name="Young S.K."/>
            <person name="Zeng Q."/>
            <person name="Gargeya S."/>
            <person name="Fitzgerald M."/>
            <person name="Abouelleil A."/>
            <person name="Alvarado L."/>
            <person name="Berlin A.M."/>
            <person name="Chapman S.B."/>
            <person name="Dewar J."/>
            <person name="Goldberg J."/>
            <person name="Griggs A."/>
            <person name="Gujja S."/>
            <person name="Hansen M."/>
            <person name="Howarth C."/>
            <person name="Imamovic A."/>
            <person name="Larimer J."/>
            <person name="McCowan C."/>
            <person name="Murphy C."/>
            <person name="Pearson M."/>
            <person name="Priest M."/>
            <person name="Roberts A."/>
            <person name="Saif S."/>
            <person name="Shea T."/>
            <person name="Sykes S."/>
            <person name="Wortman J."/>
            <person name="Nusbaum C."/>
            <person name="Birren B."/>
        </authorList>
    </citation>
    <scope>NUCLEOTIDE SEQUENCE [LARGE SCALE GENOMIC DNA]</scope>
    <source>
        <strain evidence="3">CBS 10737</strain>
    </source>
</reference>
<evidence type="ECO:0000256" key="1">
    <source>
        <dbReference type="SAM" id="MobiDB-lite"/>
    </source>
</evidence>
<organism evidence="3">
    <name type="scientific">Kwoniella pini CBS 10737</name>
    <dbReference type="NCBI Taxonomy" id="1296096"/>
    <lineage>
        <taxon>Eukaryota</taxon>
        <taxon>Fungi</taxon>
        <taxon>Dikarya</taxon>
        <taxon>Basidiomycota</taxon>
        <taxon>Agaricomycotina</taxon>
        <taxon>Tremellomycetes</taxon>
        <taxon>Tremellales</taxon>
        <taxon>Cryptococcaceae</taxon>
        <taxon>Kwoniella</taxon>
    </lineage>
</organism>
<dbReference type="Proteomes" id="UP000094020">
    <property type="component" value="Chromosome 8"/>
</dbReference>
<dbReference type="PROSITE" id="PS50172">
    <property type="entry name" value="BRCT"/>
    <property type="match status" value="2"/>
</dbReference>
<feature type="region of interest" description="Disordered" evidence="1">
    <location>
        <begin position="846"/>
        <end position="869"/>
    </location>
</feature>
<reference evidence="4" key="2">
    <citation type="submission" date="2013-07" db="EMBL/GenBank/DDBJ databases">
        <authorList>
            <consortium name="The Broad Institute Genome Sequencing Platform"/>
            <person name="Cuomo C."/>
            <person name="Litvintseva A."/>
            <person name="Chen Y."/>
            <person name="Heitman J."/>
            <person name="Sun S."/>
            <person name="Springer D."/>
            <person name="Dromer F."/>
            <person name="Young S.K."/>
            <person name="Zeng Q."/>
            <person name="Gargeya S."/>
            <person name="Fitzgerald M."/>
            <person name="Abouelleil A."/>
            <person name="Alvarado L."/>
            <person name="Berlin A.M."/>
            <person name="Chapman S.B."/>
            <person name="Dewar J."/>
            <person name="Goldberg J."/>
            <person name="Griggs A."/>
            <person name="Gujja S."/>
            <person name="Hansen M."/>
            <person name="Howarth C."/>
            <person name="Imamovic A."/>
            <person name="Larimer J."/>
            <person name="McCowan C."/>
            <person name="Murphy C."/>
            <person name="Pearson M."/>
            <person name="Priest M."/>
            <person name="Roberts A."/>
            <person name="Saif S."/>
            <person name="Shea T."/>
            <person name="Sykes S."/>
            <person name="Wortman J."/>
            <person name="Nusbaum C."/>
            <person name="Birren B."/>
        </authorList>
    </citation>
    <scope>NUCLEOTIDE SEQUENCE</scope>
    <source>
        <strain evidence="4">CBS 10737</strain>
    </source>
</reference>
<evidence type="ECO:0000313" key="4">
    <source>
        <dbReference type="EMBL" id="WWC72300.1"/>
    </source>
</evidence>
<gene>
    <name evidence="3" type="ORF">I206_05088</name>
    <name evidence="4" type="ORF">I206_106262</name>
</gene>
<dbReference type="InterPro" id="IPR001357">
    <property type="entry name" value="BRCT_dom"/>
</dbReference>
<feature type="domain" description="BRCT" evidence="2">
    <location>
        <begin position="4"/>
        <end position="131"/>
    </location>
</feature>